<keyword evidence="4" id="KW-1185">Reference proteome</keyword>
<reference evidence="3 4" key="1">
    <citation type="submission" date="2018-11" db="EMBL/GenBank/DDBJ databases">
        <title>Sequencing the genomes of 1000 actinobacteria strains.</title>
        <authorList>
            <person name="Klenk H.-P."/>
        </authorList>
    </citation>
    <scope>NUCLEOTIDE SEQUENCE [LARGE SCALE GENOMIC DNA]</scope>
    <source>
        <strain evidence="3 4">DSM 11294</strain>
    </source>
</reference>
<protein>
    <recommendedName>
        <fullName evidence="2">Predicted pPIWI-associating nuclease domain-containing protein</fullName>
    </recommendedName>
</protein>
<gene>
    <name evidence="3" type="ORF">EDD31_1787</name>
</gene>
<evidence type="ECO:0000313" key="3">
    <source>
        <dbReference type="EMBL" id="ROR73407.1"/>
    </source>
</evidence>
<comment type="caution">
    <text evidence="3">The sequence shown here is derived from an EMBL/GenBank/DDBJ whole genome shotgun (WGS) entry which is preliminary data.</text>
</comment>
<dbReference type="AlphaFoldDB" id="A0A3N2BDS7"/>
<dbReference type="EMBL" id="RKHK01000001">
    <property type="protein sequence ID" value="ROR73407.1"/>
    <property type="molecule type" value="Genomic_DNA"/>
</dbReference>
<evidence type="ECO:0000313" key="4">
    <source>
        <dbReference type="Proteomes" id="UP000280668"/>
    </source>
</evidence>
<name>A0A3N2BDS7_9MICO</name>
<dbReference type="Pfam" id="PF18165">
    <property type="entry name" value="pP_pnuc_1"/>
    <property type="match status" value="1"/>
</dbReference>
<sequence>MPPDILINMVRKMTPAQFKAAVNKAQRQQKQAIDNYNREARRHNAAVKKAVSDYNREVRAYNTKARAHNSKVENQRRRLNQEIRRLNSRPATATFVTYRASVETLARRYTETEQSLAGRTITPAGRDLVDRGSEEAANSAYLLNAMDGDGAAEDDPTEDELRGPSMQAELATFGEDLVDRWAGALFSLSPSNPDAARHFCTSAREVLITMIDSAAPDSAVTEADPACDRTDKGVPTRRAKVGFLLRRKGIDETPIEDLVEEDMDNVLGLFREFNNGTHGHAGRFTITQLSALRIRVESAIGFIHALCAT</sequence>
<accession>A0A3N2BDS7</accession>
<organism evidence="3 4">
    <name type="scientific">Bogoriella caseilytica</name>
    <dbReference type="NCBI Taxonomy" id="56055"/>
    <lineage>
        <taxon>Bacteria</taxon>
        <taxon>Bacillati</taxon>
        <taxon>Actinomycetota</taxon>
        <taxon>Actinomycetes</taxon>
        <taxon>Micrococcales</taxon>
        <taxon>Bogoriellaceae</taxon>
        <taxon>Bogoriella</taxon>
    </lineage>
</organism>
<evidence type="ECO:0000259" key="2">
    <source>
        <dbReference type="Pfam" id="PF18165"/>
    </source>
</evidence>
<dbReference type="Proteomes" id="UP000280668">
    <property type="component" value="Unassembled WGS sequence"/>
</dbReference>
<dbReference type="InterPro" id="IPR040556">
    <property type="entry name" value="pP_pnuc_1"/>
</dbReference>
<proteinExistence type="predicted"/>
<evidence type="ECO:0000256" key="1">
    <source>
        <dbReference type="SAM" id="Coils"/>
    </source>
</evidence>
<feature type="domain" description="Predicted pPIWI-associating nuclease" evidence="2">
    <location>
        <begin position="173"/>
        <end position="302"/>
    </location>
</feature>
<feature type="coiled-coil region" evidence="1">
    <location>
        <begin position="19"/>
        <end position="89"/>
    </location>
</feature>
<keyword evidence="1" id="KW-0175">Coiled coil</keyword>